<keyword evidence="1" id="KW-0732">Signal</keyword>
<dbReference type="CDD" id="cd06464">
    <property type="entry name" value="ACD_sHsps-like"/>
    <property type="match status" value="1"/>
</dbReference>
<dbReference type="Proteomes" id="UP000823046">
    <property type="component" value="Unassembled WGS sequence"/>
</dbReference>
<reference evidence="2 3" key="1">
    <citation type="journal article" date="2020" name="bioRxiv">
        <title>Metabolic contributions of an alphaproteobacterial endosymbiont in the apicomplexan Cardiosporidium cionae.</title>
        <authorList>
            <person name="Hunter E.S."/>
            <person name="Paight C.J."/>
            <person name="Lane C.E."/>
        </authorList>
    </citation>
    <scope>NUCLEOTIDE SEQUENCE [LARGE SCALE GENOMIC DNA]</scope>
    <source>
        <strain evidence="2">ESH_2018</strain>
    </source>
</reference>
<dbReference type="EMBL" id="JADAQX010000483">
    <property type="protein sequence ID" value="KAF8820091.1"/>
    <property type="molecule type" value="Genomic_DNA"/>
</dbReference>
<protein>
    <submittedName>
        <fullName evidence="2">Uncharacterized protein</fullName>
    </submittedName>
</protein>
<keyword evidence="3" id="KW-1185">Reference proteome</keyword>
<gene>
    <name evidence="2" type="ORF">IE077_003581</name>
</gene>
<evidence type="ECO:0000313" key="2">
    <source>
        <dbReference type="EMBL" id="KAF8820091.1"/>
    </source>
</evidence>
<sequence>MHSLQFNAVSFLVMIVILFSSDTPAKALHMIPRTLRSTITQVVDFSCTESIHRMRDKSSNSLCWSYRIFTCYKGNFLRDSPSNSVTRLRAATRTGIAIPPDIAAYGRAVVHKAMDDSITMEIWLPGLKLTHICCSIRAIGSPLLPPMLVILAAKNHIVRLWERKYFNTKRRKDLLKDFTVIQRAYRLPRPCDFGGITAKYSGSLLQIYIPSSENKHASVNLPFSIPIQEDQDILTVQSRNFTGESSWIFNWEKFPELYNLAHDYTKVNISKFIN</sequence>
<evidence type="ECO:0000256" key="1">
    <source>
        <dbReference type="SAM" id="SignalP"/>
    </source>
</evidence>
<comment type="caution">
    <text evidence="2">The sequence shown here is derived from an EMBL/GenBank/DDBJ whole genome shotgun (WGS) entry which is preliminary data.</text>
</comment>
<proteinExistence type="predicted"/>
<feature type="signal peptide" evidence="1">
    <location>
        <begin position="1"/>
        <end position="27"/>
    </location>
</feature>
<accession>A0ABQ7J7X8</accession>
<name>A0ABQ7J7X8_9APIC</name>
<feature type="chain" id="PRO_5047480454" evidence="1">
    <location>
        <begin position="28"/>
        <end position="274"/>
    </location>
</feature>
<organism evidence="2 3">
    <name type="scientific">Cardiosporidium cionae</name>
    <dbReference type="NCBI Taxonomy" id="476202"/>
    <lineage>
        <taxon>Eukaryota</taxon>
        <taxon>Sar</taxon>
        <taxon>Alveolata</taxon>
        <taxon>Apicomplexa</taxon>
        <taxon>Aconoidasida</taxon>
        <taxon>Nephromycida</taxon>
        <taxon>Cardiosporidium</taxon>
    </lineage>
</organism>
<evidence type="ECO:0000313" key="3">
    <source>
        <dbReference type="Proteomes" id="UP000823046"/>
    </source>
</evidence>